<proteinExistence type="predicted"/>
<evidence type="ECO:0000313" key="2">
    <source>
        <dbReference type="Proteomes" id="UP001456344"/>
    </source>
</evidence>
<sequence length="231" mass="23846">MCRSSSDGGRRCSGSSAHRARALNTVNKQVERAQNAVKAARAAGDDTAEAAAQARLDAAKQRLADTHAAYPLTPDAGIPSPAAQDGDTTPGEDTVDSNEFREDTGAAGRDRGATNSGQSGTTFTNVNYAAPGATVGIQADVVIGGTVVMNGTQVTSMDDLPDHVKRAVDAARKGAARARAAARSGAATVHHSDDYQPDSPADGQQSTHNVASGDDVVPFQIGINLRNLRRR</sequence>
<dbReference type="Proteomes" id="UP001456344">
    <property type="component" value="Chromosome"/>
</dbReference>
<evidence type="ECO:0000313" key="1">
    <source>
        <dbReference type="EMBL" id="WYW15295.1"/>
    </source>
</evidence>
<keyword evidence="2" id="KW-1185">Reference proteome</keyword>
<accession>A0ACD5B7H5</accession>
<gene>
    <name evidence="1" type="ORF">LCL61_06980</name>
</gene>
<organism evidence="1 2">
    <name type="scientific">Amycolatopsis coloradensis</name>
    <dbReference type="NCBI Taxonomy" id="76021"/>
    <lineage>
        <taxon>Bacteria</taxon>
        <taxon>Bacillati</taxon>
        <taxon>Actinomycetota</taxon>
        <taxon>Actinomycetes</taxon>
        <taxon>Pseudonocardiales</taxon>
        <taxon>Pseudonocardiaceae</taxon>
        <taxon>Amycolatopsis</taxon>
    </lineage>
</organism>
<reference evidence="1" key="1">
    <citation type="submission" date="2023-10" db="EMBL/GenBank/DDBJ databases">
        <title>Whole genome sequencing of actinobacterial strain Amycolatopsis sp. (BCA-696) identifies the underlying plant growth-promoting genes.</title>
        <authorList>
            <person name="Gandham P."/>
            <person name="Vadla N."/>
            <person name="Saji A."/>
            <person name="Srinivas V."/>
            <person name="Ruperao P."/>
            <person name="Selvanayagam S."/>
            <person name="Saxena R.K."/>
            <person name="Rathore A."/>
            <person name="Gopalakrishnan S."/>
            <person name="Thakur V."/>
        </authorList>
    </citation>
    <scope>NUCLEOTIDE SEQUENCE</scope>
    <source>
        <strain evidence="1">BCA-696</strain>
    </source>
</reference>
<name>A0ACD5B7H5_9PSEU</name>
<dbReference type="EMBL" id="CP150484">
    <property type="protein sequence ID" value="WYW15295.1"/>
    <property type="molecule type" value="Genomic_DNA"/>
</dbReference>
<protein>
    <submittedName>
        <fullName evidence="1">Uncharacterized protein</fullName>
    </submittedName>
</protein>